<name>A0ABP0RX15_9DINO</name>
<evidence type="ECO:0000313" key="3">
    <source>
        <dbReference type="Proteomes" id="UP001642464"/>
    </source>
</evidence>
<evidence type="ECO:0000256" key="1">
    <source>
        <dbReference type="PROSITE-ProRule" id="PRU10141"/>
    </source>
</evidence>
<keyword evidence="1" id="KW-0067">ATP-binding</keyword>
<proteinExistence type="predicted"/>
<dbReference type="Gene3D" id="3.30.200.20">
    <property type="entry name" value="Phosphorylase Kinase, domain 1"/>
    <property type="match status" value="1"/>
</dbReference>
<dbReference type="SUPFAM" id="SSF56112">
    <property type="entry name" value="Protein kinase-like (PK-like)"/>
    <property type="match status" value="1"/>
</dbReference>
<dbReference type="EMBL" id="CAXAMM010042284">
    <property type="protein sequence ID" value="CAK9103960.1"/>
    <property type="molecule type" value="Genomic_DNA"/>
</dbReference>
<dbReference type="InterPro" id="IPR011009">
    <property type="entry name" value="Kinase-like_dom_sf"/>
</dbReference>
<reference evidence="2 3" key="1">
    <citation type="submission" date="2024-02" db="EMBL/GenBank/DDBJ databases">
        <authorList>
            <person name="Chen Y."/>
            <person name="Shah S."/>
            <person name="Dougan E. K."/>
            <person name="Thang M."/>
            <person name="Chan C."/>
        </authorList>
    </citation>
    <scope>NUCLEOTIDE SEQUENCE [LARGE SCALE GENOMIC DNA]</scope>
</reference>
<comment type="caution">
    <text evidence="2">The sequence shown here is derived from an EMBL/GenBank/DDBJ whole genome shotgun (WGS) entry which is preliminary data.</text>
</comment>
<gene>
    <name evidence="2" type="ORF">SCF082_LOCUS48539</name>
</gene>
<sequence>MVDNVIAAYEQSEIAHLTNLDHVMREHFVLQVKPEHLNRGVKCAEALFLDENGSEKQLTDRTLDFGGTQACSKPARMASGKRVPEAAEVTVPKGVPEHPEVHGSVVIRRVTTDPHRGRPAWFHRCGDCEGAIEGDVKWVRSTATGAVDREVQDAFPSYTAAVGVPAAPVAGLSTWSARPAPLELAVGIVVRIGAVQCMISEPLGMGSFGVVWAAKTSAAPQEVAVKEMICNSDTELGRAEYEIKLLKMLSDLVPLPLRIPSFVSSELDGRRVRLAM</sequence>
<dbReference type="Proteomes" id="UP001642464">
    <property type="component" value="Unassembled WGS sequence"/>
</dbReference>
<keyword evidence="1" id="KW-0547">Nucleotide-binding</keyword>
<feature type="non-terminal residue" evidence="2">
    <location>
        <position position="276"/>
    </location>
</feature>
<feature type="binding site" evidence="1">
    <location>
        <position position="226"/>
    </location>
    <ligand>
        <name>ATP</name>
        <dbReference type="ChEBI" id="CHEBI:30616"/>
    </ligand>
</feature>
<organism evidence="2 3">
    <name type="scientific">Durusdinium trenchii</name>
    <dbReference type="NCBI Taxonomy" id="1381693"/>
    <lineage>
        <taxon>Eukaryota</taxon>
        <taxon>Sar</taxon>
        <taxon>Alveolata</taxon>
        <taxon>Dinophyceae</taxon>
        <taxon>Suessiales</taxon>
        <taxon>Symbiodiniaceae</taxon>
        <taxon>Durusdinium</taxon>
    </lineage>
</organism>
<dbReference type="PROSITE" id="PS00107">
    <property type="entry name" value="PROTEIN_KINASE_ATP"/>
    <property type="match status" value="1"/>
</dbReference>
<keyword evidence="3" id="KW-1185">Reference proteome</keyword>
<accession>A0ABP0RX15</accession>
<evidence type="ECO:0000313" key="2">
    <source>
        <dbReference type="EMBL" id="CAK9103960.1"/>
    </source>
</evidence>
<protein>
    <recommendedName>
        <fullName evidence="4">Protein kinase domain-containing protein</fullName>
    </recommendedName>
</protein>
<dbReference type="InterPro" id="IPR017441">
    <property type="entry name" value="Protein_kinase_ATP_BS"/>
</dbReference>
<evidence type="ECO:0008006" key="4">
    <source>
        <dbReference type="Google" id="ProtNLM"/>
    </source>
</evidence>